<proteinExistence type="predicted"/>
<organism evidence="1 2">
    <name type="scientific">Nocardia bovistercoris</name>
    <dbReference type="NCBI Taxonomy" id="2785916"/>
    <lineage>
        <taxon>Bacteria</taxon>
        <taxon>Bacillati</taxon>
        <taxon>Actinomycetota</taxon>
        <taxon>Actinomycetes</taxon>
        <taxon>Mycobacteriales</taxon>
        <taxon>Nocardiaceae</taxon>
        <taxon>Nocardia</taxon>
    </lineage>
</organism>
<reference evidence="1" key="1">
    <citation type="submission" date="2020-11" db="EMBL/GenBank/DDBJ databases">
        <title>Nocardia NEAU-351.nov., a novel actinomycete isolated from the cow dung.</title>
        <authorList>
            <person name="Zhang X."/>
        </authorList>
    </citation>
    <scope>NUCLEOTIDE SEQUENCE</scope>
    <source>
        <strain evidence="1">NEAU-351</strain>
    </source>
</reference>
<evidence type="ECO:0000313" key="1">
    <source>
        <dbReference type="EMBL" id="MBH0777285.1"/>
    </source>
</evidence>
<name>A0A931IB95_9NOCA</name>
<evidence type="ECO:0000313" key="2">
    <source>
        <dbReference type="Proteomes" id="UP000655751"/>
    </source>
</evidence>
<dbReference type="Proteomes" id="UP000655751">
    <property type="component" value="Unassembled WGS sequence"/>
</dbReference>
<dbReference type="EMBL" id="JADMLG010000004">
    <property type="protein sequence ID" value="MBH0777285.1"/>
    <property type="molecule type" value="Genomic_DNA"/>
</dbReference>
<dbReference type="AlphaFoldDB" id="A0A931IB95"/>
<dbReference type="RefSeq" id="WP_196149588.1">
    <property type="nucleotide sequence ID" value="NZ_JADMLG010000004.1"/>
</dbReference>
<protein>
    <submittedName>
        <fullName evidence="1">Uncharacterized protein</fullName>
    </submittedName>
</protein>
<gene>
    <name evidence="1" type="ORF">IT779_13440</name>
</gene>
<sequence>MPVETVDRAAGGGADIGMPQAGALRWAVAVDVSIGFGAADDVELPGNPGDKL</sequence>
<accession>A0A931IB95</accession>
<keyword evidence="2" id="KW-1185">Reference proteome</keyword>
<comment type="caution">
    <text evidence="1">The sequence shown here is derived from an EMBL/GenBank/DDBJ whole genome shotgun (WGS) entry which is preliminary data.</text>
</comment>